<dbReference type="Proteomes" id="UP001595975">
    <property type="component" value="Unassembled WGS sequence"/>
</dbReference>
<evidence type="ECO:0000313" key="3">
    <source>
        <dbReference type="Proteomes" id="UP001595975"/>
    </source>
</evidence>
<dbReference type="InterPro" id="IPR023393">
    <property type="entry name" value="START-like_dom_sf"/>
</dbReference>
<dbReference type="Pfam" id="PF10604">
    <property type="entry name" value="Polyketide_cyc2"/>
    <property type="match status" value="1"/>
</dbReference>
<accession>A0ABW0XCM9</accession>
<proteinExistence type="predicted"/>
<protein>
    <submittedName>
        <fullName evidence="2">SRPBCC family protein</fullName>
    </submittedName>
</protein>
<dbReference type="EMBL" id="JBHSOF010000051">
    <property type="protein sequence ID" value="MFC5667119.1"/>
    <property type="molecule type" value="Genomic_DNA"/>
</dbReference>
<sequence length="183" mass="19637">MDPNHYRFRGVWRLAAPPAAVFAALADVPGYPRWWPEIRAVRETGPDSGEVLVRALLPYRLVIGLTAVRRDRAAGVLEARMDGDLTGWSRWTVAADGTGGALVLFEEDTRPAKPLLRRLALPARPLFRANHAVMMRRGRRGLAAHLAAHPAGPSAGPSAAPSVPRPAARAAARPAPGSTLPED</sequence>
<evidence type="ECO:0000313" key="2">
    <source>
        <dbReference type="EMBL" id="MFC5667119.1"/>
    </source>
</evidence>
<gene>
    <name evidence="2" type="ORF">ACFP3U_29660</name>
</gene>
<dbReference type="InterPro" id="IPR019587">
    <property type="entry name" value="Polyketide_cyclase/dehydratase"/>
</dbReference>
<dbReference type="RefSeq" id="WP_380228798.1">
    <property type="nucleotide sequence ID" value="NZ_JBHSOF010000051.1"/>
</dbReference>
<organism evidence="2 3">
    <name type="scientific">Kitasatospora misakiensis</name>
    <dbReference type="NCBI Taxonomy" id="67330"/>
    <lineage>
        <taxon>Bacteria</taxon>
        <taxon>Bacillati</taxon>
        <taxon>Actinomycetota</taxon>
        <taxon>Actinomycetes</taxon>
        <taxon>Kitasatosporales</taxon>
        <taxon>Streptomycetaceae</taxon>
        <taxon>Kitasatospora</taxon>
    </lineage>
</organism>
<evidence type="ECO:0000256" key="1">
    <source>
        <dbReference type="SAM" id="MobiDB-lite"/>
    </source>
</evidence>
<name>A0ABW0XCM9_9ACTN</name>
<dbReference type="SUPFAM" id="SSF55961">
    <property type="entry name" value="Bet v1-like"/>
    <property type="match status" value="1"/>
</dbReference>
<reference evidence="3" key="1">
    <citation type="journal article" date="2019" name="Int. J. Syst. Evol. Microbiol.">
        <title>The Global Catalogue of Microorganisms (GCM) 10K type strain sequencing project: providing services to taxonomists for standard genome sequencing and annotation.</title>
        <authorList>
            <consortium name="The Broad Institute Genomics Platform"/>
            <consortium name="The Broad Institute Genome Sequencing Center for Infectious Disease"/>
            <person name="Wu L."/>
            <person name="Ma J."/>
        </authorList>
    </citation>
    <scope>NUCLEOTIDE SEQUENCE [LARGE SCALE GENOMIC DNA]</scope>
    <source>
        <strain evidence="3">CGMCC 4.1437</strain>
    </source>
</reference>
<comment type="caution">
    <text evidence="2">The sequence shown here is derived from an EMBL/GenBank/DDBJ whole genome shotgun (WGS) entry which is preliminary data.</text>
</comment>
<keyword evidence="3" id="KW-1185">Reference proteome</keyword>
<dbReference type="Gene3D" id="3.30.530.20">
    <property type="match status" value="1"/>
</dbReference>
<feature type="region of interest" description="Disordered" evidence="1">
    <location>
        <begin position="147"/>
        <end position="183"/>
    </location>
</feature>